<gene>
    <name evidence="3" type="primary">LOC129337261</name>
</gene>
<protein>
    <submittedName>
        <fullName evidence="3">Uncharacterized protein LOC129337261</fullName>
    </submittedName>
</protein>
<evidence type="ECO:0000256" key="1">
    <source>
        <dbReference type="SAM" id="SignalP"/>
    </source>
</evidence>
<reference evidence="3" key="1">
    <citation type="submission" date="2025-08" db="UniProtKB">
        <authorList>
            <consortium name="RefSeq"/>
        </authorList>
    </citation>
    <scope>IDENTIFICATION</scope>
    <source>
        <tissue evidence="3">Blood</tissue>
    </source>
</reference>
<feature type="signal peptide" evidence="1">
    <location>
        <begin position="1"/>
        <end position="20"/>
    </location>
</feature>
<dbReference type="PANTHER" id="PTHR34261:SF1">
    <property type="entry name" value="TUBULIN POLYMERIZATION-PROMOTING PROTEIN"/>
    <property type="match status" value="1"/>
</dbReference>
<accession>A0AA97JZB0</accession>
<dbReference type="PANTHER" id="PTHR34261">
    <property type="entry name" value="APC REGULATOR OF WNT-SIGNALING PATHWAY-RELATED"/>
    <property type="match status" value="1"/>
</dbReference>
<dbReference type="RefSeq" id="XP_054846802.1">
    <property type="nucleotide sequence ID" value="XM_054990827.1"/>
</dbReference>
<organism evidence="2 3">
    <name type="scientific">Eublepharis macularius</name>
    <name type="common">Leopard gecko</name>
    <name type="synonym">Cyrtodactylus macularius</name>
    <dbReference type="NCBI Taxonomy" id="481883"/>
    <lineage>
        <taxon>Eukaryota</taxon>
        <taxon>Metazoa</taxon>
        <taxon>Chordata</taxon>
        <taxon>Craniata</taxon>
        <taxon>Vertebrata</taxon>
        <taxon>Euteleostomi</taxon>
        <taxon>Lepidosauria</taxon>
        <taxon>Squamata</taxon>
        <taxon>Bifurcata</taxon>
        <taxon>Gekkota</taxon>
        <taxon>Eublepharidae</taxon>
        <taxon>Eublepharinae</taxon>
        <taxon>Eublepharis</taxon>
    </lineage>
</organism>
<sequence length="337" mass="38041">MLSNLGALLLFSSIVPFTISHFIIHYTSYGGVCQKACGYHGYAYTWCQQRGGSGKEWDYCSLEEGLGASGKTCATPCDYWGSSYRSCFFKDGSWHYCGLIAQREHLEYSQENNECINDCRLDATVGYFQCNTAHGPQKCSPFHDMTPTGLPCHSNYRCAKYGHSVYRCHIDNSEDGWDHCGRKSLDPCVWIFFENTTSQTEICILPISQKKSKIIFQRETRNDMPPFANGDFKMAAHFIDGISSTTSFPDSADLAPVRFYKQESIFCKGLNYTNLELWLDTSTRSSVPIAHVIFPDILYAVEVLRLAFYMSLHSTFYSPAYTITVSVGEPMLCPPDL</sequence>
<name>A0AA97JZB0_EUBMA</name>
<dbReference type="Proteomes" id="UP001190640">
    <property type="component" value="Chromosome 11"/>
</dbReference>
<dbReference type="AlphaFoldDB" id="A0AA97JZB0"/>
<evidence type="ECO:0000313" key="3">
    <source>
        <dbReference type="RefSeq" id="XP_054846802.1"/>
    </source>
</evidence>
<feature type="chain" id="PRO_5041679770" evidence="1">
    <location>
        <begin position="21"/>
        <end position="337"/>
    </location>
</feature>
<keyword evidence="2" id="KW-1185">Reference proteome</keyword>
<proteinExistence type="predicted"/>
<dbReference type="KEGG" id="emc:129337261"/>
<dbReference type="InterPro" id="IPR053358">
    <property type="entry name" value="Diff-assoc_signaling"/>
</dbReference>
<keyword evidence="1" id="KW-0732">Signal</keyword>
<dbReference type="GeneID" id="129337261"/>
<evidence type="ECO:0000313" key="2">
    <source>
        <dbReference type="Proteomes" id="UP001190640"/>
    </source>
</evidence>